<evidence type="ECO:0000313" key="3">
    <source>
        <dbReference type="EMBL" id="KAF5368429.1"/>
    </source>
</evidence>
<sequence length="573" mass="63001">MDIAISAIVPLLKSTPALDLVLPLVSSLPLAYSLWTNSPKPSHVVETVSRSSDFHSPTATSVSSGPHGYSECDKWPLLVAIIATILLAAPLLLKTTGNGRGFPEQPKKACDHPSNKNLRADCGDEEDARISEGAPPPPPPDLTEGAAGDVKRPYPMWRFFLIFALILLLIEAAIGLFTRVFDRKSTKQTLKRDASFHFAHDYPTTDLLIHPGLTWLPFDVGQSTAGNYDWSNIKKALVSALFVYGYVGYSDKRDERHRDDALDSELFLIPKESINMTRHTELQIEKERTEAKFASPDLHHPHGSLAQDQAETLTEEQVPVRENQVPAVDSNYESPVPGSDEEKEEVAFESAHDEQNEQSTSMYTSTALHSTMNSEPEYSNASSSILSSSASTSKRPLALSPKQRRARELKALAARELSTRILGAVHHSPSKSRRQRKHSLKVKIHASSLPVNPKTPSSASPTLSRRQRARLALLFKKQKSPQADVVPPTSDEHSSSKTNSTEPPMSLEQGAPLQPLSSNHPLGILSRRIARGSQKVDAPVSREEMKDVPKPTAARAQAWGRVAGLLERKLQNE</sequence>
<organism evidence="3 4">
    <name type="scientific">Tetrapyrgos nigripes</name>
    <dbReference type="NCBI Taxonomy" id="182062"/>
    <lineage>
        <taxon>Eukaryota</taxon>
        <taxon>Fungi</taxon>
        <taxon>Dikarya</taxon>
        <taxon>Basidiomycota</taxon>
        <taxon>Agaricomycotina</taxon>
        <taxon>Agaricomycetes</taxon>
        <taxon>Agaricomycetidae</taxon>
        <taxon>Agaricales</taxon>
        <taxon>Marasmiineae</taxon>
        <taxon>Marasmiaceae</taxon>
        <taxon>Tetrapyrgos</taxon>
    </lineage>
</organism>
<dbReference type="AlphaFoldDB" id="A0A8H5GP51"/>
<feature type="compositionally biased region" description="Polar residues" evidence="1">
    <location>
        <begin position="357"/>
        <end position="377"/>
    </location>
</feature>
<reference evidence="3 4" key="1">
    <citation type="journal article" date="2020" name="ISME J.">
        <title>Uncovering the hidden diversity of litter-decomposition mechanisms in mushroom-forming fungi.</title>
        <authorList>
            <person name="Floudas D."/>
            <person name="Bentzer J."/>
            <person name="Ahren D."/>
            <person name="Johansson T."/>
            <person name="Persson P."/>
            <person name="Tunlid A."/>
        </authorList>
    </citation>
    <scope>NUCLEOTIDE SEQUENCE [LARGE SCALE GENOMIC DNA]</scope>
    <source>
        <strain evidence="3 4">CBS 291.85</strain>
    </source>
</reference>
<feature type="transmembrane region" description="Helical" evidence="2">
    <location>
        <begin position="159"/>
        <end position="181"/>
    </location>
</feature>
<dbReference type="EMBL" id="JAACJM010000015">
    <property type="protein sequence ID" value="KAF5368429.1"/>
    <property type="molecule type" value="Genomic_DNA"/>
</dbReference>
<keyword evidence="4" id="KW-1185">Reference proteome</keyword>
<feature type="region of interest" description="Disordered" evidence="1">
    <location>
        <begin position="422"/>
        <end position="555"/>
    </location>
</feature>
<proteinExistence type="predicted"/>
<dbReference type="OrthoDB" id="10675956at2759"/>
<evidence type="ECO:0000256" key="1">
    <source>
        <dbReference type="SAM" id="MobiDB-lite"/>
    </source>
</evidence>
<feature type="region of interest" description="Disordered" evidence="1">
    <location>
        <begin position="103"/>
        <end position="147"/>
    </location>
</feature>
<feature type="compositionally biased region" description="Low complexity" evidence="1">
    <location>
        <begin position="379"/>
        <end position="393"/>
    </location>
</feature>
<feature type="region of interest" description="Disordered" evidence="1">
    <location>
        <begin position="311"/>
        <end position="404"/>
    </location>
</feature>
<feature type="compositionally biased region" description="Basic and acidic residues" evidence="1">
    <location>
        <begin position="105"/>
        <end position="122"/>
    </location>
</feature>
<gene>
    <name evidence="3" type="ORF">D9758_002213</name>
</gene>
<protein>
    <submittedName>
        <fullName evidence="3">Uncharacterized protein</fullName>
    </submittedName>
</protein>
<keyword evidence="2" id="KW-0472">Membrane</keyword>
<feature type="transmembrane region" description="Helical" evidence="2">
    <location>
        <begin position="75"/>
        <end position="93"/>
    </location>
</feature>
<accession>A0A8H5GP51</accession>
<dbReference type="Proteomes" id="UP000559256">
    <property type="component" value="Unassembled WGS sequence"/>
</dbReference>
<keyword evidence="2" id="KW-1133">Transmembrane helix</keyword>
<name>A0A8H5GP51_9AGAR</name>
<feature type="compositionally biased region" description="Basic and acidic residues" evidence="1">
    <location>
        <begin position="540"/>
        <end position="549"/>
    </location>
</feature>
<evidence type="ECO:0000313" key="4">
    <source>
        <dbReference type="Proteomes" id="UP000559256"/>
    </source>
</evidence>
<keyword evidence="2" id="KW-0812">Transmembrane</keyword>
<feature type="compositionally biased region" description="Basic residues" evidence="1">
    <location>
        <begin position="428"/>
        <end position="444"/>
    </location>
</feature>
<evidence type="ECO:0000256" key="2">
    <source>
        <dbReference type="SAM" id="Phobius"/>
    </source>
</evidence>
<comment type="caution">
    <text evidence="3">The sequence shown here is derived from an EMBL/GenBank/DDBJ whole genome shotgun (WGS) entry which is preliminary data.</text>
</comment>